<evidence type="ECO:0000256" key="2">
    <source>
        <dbReference type="ARBA" id="ARBA00005912"/>
    </source>
</evidence>
<dbReference type="RefSeq" id="WP_121938145.1">
    <property type="nucleotide sequence ID" value="NZ_REFR01000010.1"/>
</dbReference>
<evidence type="ECO:0000256" key="6">
    <source>
        <dbReference type="HAMAP-Rule" id="MF_00040"/>
    </source>
</evidence>
<dbReference type="FunCoup" id="A0A3M0CIW9">
    <property type="interactions" value="594"/>
</dbReference>
<dbReference type="SUPFAM" id="SSF55194">
    <property type="entry name" value="Ribosome recycling factor, RRF"/>
    <property type="match status" value="1"/>
</dbReference>
<evidence type="ECO:0000256" key="5">
    <source>
        <dbReference type="ARBA" id="ARBA00025050"/>
    </source>
</evidence>
<comment type="caution">
    <text evidence="8">The sequence shown here is derived from an EMBL/GenBank/DDBJ whole genome shotgun (WGS) entry which is preliminary data.</text>
</comment>
<feature type="domain" description="Ribosome recycling factor" evidence="7">
    <location>
        <begin position="22"/>
        <end position="185"/>
    </location>
</feature>
<dbReference type="InParanoid" id="A0A3M0CIW9"/>
<dbReference type="AlphaFoldDB" id="A0A3M0CIW9"/>
<dbReference type="Proteomes" id="UP000271227">
    <property type="component" value="Unassembled WGS sequence"/>
</dbReference>
<evidence type="ECO:0000313" key="8">
    <source>
        <dbReference type="EMBL" id="RMB08815.1"/>
    </source>
</evidence>
<reference evidence="8 9" key="1">
    <citation type="submission" date="2018-10" db="EMBL/GenBank/DDBJ databases">
        <title>Genomic Encyclopedia of Archaeal and Bacterial Type Strains, Phase II (KMG-II): from individual species to whole genera.</title>
        <authorList>
            <person name="Goeker M."/>
        </authorList>
    </citation>
    <scope>NUCLEOTIDE SEQUENCE [LARGE SCALE GENOMIC DNA]</scope>
    <source>
        <strain evidence="8 9">DSM 25217</strain>
    </source>
</reference>
<dbReference type="HAMAP" id="MF_00040">
    <property type="entry name" value="RRF"/>
    <property type="match status" value="1"/>
</dbReference>
<protein>
    <recommendedName>
        <fullName evidence="6">Ribosome-recycling factor</fullName>
        <shortName evidence="6">RRF</shortName>
    </recommendedName>
    <alternativeName>
        <fullName evidence="6">Ribosome-releasing factor</fullName>
    </alternativeName>
</protein>
<name>A0A3M0CIW9_9PROT</name>
<dbReference type="NCBIfam" id="TIGR00496">
    <property type="entry name" value="frr"/>
    <property type="match status" value="1"/>
</dbReference>
<dbReference type="Pfam" id="PF01765">
    <property type="entry name" value="RRF"/>
    <property type="match status" value="1"/>
</dbReference>
<dbReference type="FunFam" id="3.30.1360.40:FF:000001">
    <property type="entry name" value="Ribosome-recycling factor"/>
    <property type="match status" value="1"/>
</dbReference>
<dbReference type="Gene3D" id="1.10.132.20">
    <property type="entry name" value="Ribosome-recycling factor"/>
    <property type="match status" value="1"/>
</dbReference>
<dbReference type="OrthoDB" id="9804006at2"/>
<comment type="similarity">
    <text evidence="2 6">Belongs to the RRF family.</text>
</comment>
<dbReference type="InterPro" id="IPR002661">
    <property type="entry name" value="Ribosome_recyc_fac"/>
</dbReference>
<dbReference type="Gene3D" id="3.30.1360.40">
    <property type="match status" value="1"/>
</dbReference>
<accession>A0A3M0CIW9</accession>
<evidence type="ECO:0000259" key="7">
    <source>
        <dbReference type="Pfam" id="PF01765"/>
    </source>
</evidence>
<sequence length="187" mass="20921">MSDEELDLDDIERRMKGALEALKSEFAGLRTGRASTSLLDPVTVDVYGANMPINQVGTVGVPEPRMLSVQVWDKANVSAVEKAIRNAGLGLNPMLDGQLVRIPIPELNEERRRELAKVAAKYAEQARIAVRNVRRDGLDQLKKMEKDKAISEDDHKIYADEVQSLTDRHVSEIDKALETKDKEIMQV</sequence>
<dbReference type="CDD" id="cd00520">
    <property type="entry name" value="RRF"/>
    <property type="match status" value="1"/>
</dbReference>
<dbReference type="FunFam" id="1.10.132.20:FF:000001">
    <property type="entry name" value="Ribosome-recycling factor"/>
    <property type="match status" value="1"/>
</dbReference>
<dbReference type="InterPro" id="IPR036191">
    <property type="entry name" value="RRF_sf"/>
</dbReference>
<evidence type="ECO:0000256" key="1">
    <source>
        <dbReference type="ARBA" id="ARBA00004496"/>
    </source>
</evidence>
<organism evidence="8 9">
    <name type="scientific">Eilatimonas milleporae</name>
    <dbReference type="NCBI Taxonomy" id="911205"/>
    <lineage>
        <taxon>Bacteria</taxon>
        <taxon>Pseudomonadati</taxon>
        <taxon>Pseudomonadota</taxon>
        <taxon>Alphaproteobacteria</taxon>
        <taxon>Kordiimonadales</taxon>
        <taxon>Kordiimonadaceae</taxon>
        <taxon>Eilatimonas</taxon>
    </lineage>
</organism>
<comment type="subcellular location">
    <subcellularLocation>
        <location evidence="1 6">Cytoplasm</location>
    </subcellularLocation>
</comment>
<dbReference type="InterPro" id="IPR023584">
    <property type="entry name" value="Ribosome_recyc_fac_dom"/>
</dbReference>
<dbReference type="EMBL" id="REFR01000010">
    <property type="protein sequence ID" value="RMB08815.1"/>
    <property type="molecule type" value="Genomic_DNA"/>
</dbReference>
<comment type="function">
    <text evidence="5 6">Responsible for the release of ribosomes from messenger RNA at the termination of protein biosynthesis. May increase the efficiency of translation by recycling ribosomes from one round of translation to another.</text>
</comment>
<evidence type="ECO:0000313" key="9">
    <source>
        <dbReference type="Proteomes" id="UP000271227"/>
    </source>
</evidence>
<proteinExistence type="inferred from homology"/>
<keyword evidence="9" id="KW-1185">Reference proteome</keyword>
<dbReference type="PANTHER" id="PTHR20982:SF3">
    <property type="entry name" value="MITOCHONDRIAL RIBOSOME RECYCLING FACTOR PSEUDO 1"/>
    <property type="match status" value="1"/>
</dbReference>
<dbReference type="GO" id="GO:0043023">
    <property type="term" value="F:ribosomal large subunit binding"/>
    <property type="evidence" value="ECO:0007669"/>
    <property type="project" value="TreeGrafter"/>
</dbReference>
<evidence type="ECO:0000256" key="3">
    <source>
        <dbReference type="ARBA" id="ARBA00022490"/>
    </source>
</evidence>
<dbReference type="PANTHER" id="PTHR20982">
    <property type="entry name" value="RIBOSOME RECYCLING FACTOR"/>
    <property type="match status" value="1"/>
</dbReference>
<keyword evidence="4 6" id="KW-0648">Protein biosynthesis</keyword>
<evidence type="ECO:0000256" key="4">
    <source>
        <dbReference type="ARBA" id="ARBA00022917"/>
    </source>
</evidence>
<keyword evidence="3 6" id="KW-0963">Cytoplasm</keyword>
<dbReference type="GO" id="GO:0005829">
    <property type="term" value="C:cytosol"/>
    <property type="evidence" value="ECO:0007669"/>
    <property type="project" value="GOC"/>
</dbReference>
<gene>
    <name evidence="6" type="primary">frr</name>
    <name evidence="8" type="ORF">BXY39_1456</name>
</gene>
<dbReference type="GO" id="GO:0002184">
    <property type="term" value="P:cytoplasmic translational termination"/>
    <property type="evidence" value="ECO:0007669"/>
    <property type="project" value="TreeGrafter"/>
</dbReference>